<reference evidence="2" key="1">
    <citation type="submission" date="2016-10" db="EMBL/GenBank/DDBJ databases">
        <authorList>
            <person name="Varghese N."/>
            <person name="Submissions S."/>
        </authorList>
    </citation>
    <scope>NUCLEOTIDE SEQUENCE [LARGE SCALE GENOMIC DNA]</scope>
    <source>
        <strain evidence="2">LP51</strain>
    </source>
</reference>
<dbReference type="Proteomes" id="UP000198724">
    <property type="component" value="Unassembled WGS sequence"/>
</dbReference>
<dbReference type="EMBL" id="FOOT01000002">
    <property type="protein sequence ID" value="SFG29134.1"/>
    <property type="molecule type" value="Genomic_DNA"/>
</dbReference>
<sequence length="69" mass="8365">MALKLSLGVNLKALYLELLWVPSSLLLFPSQWKLECLRQKLMQNYMKNNYYLERIMKREQERVMRTVSN</sequence>
<name>A0A1I2QL90_9BACT</name>
<protein>
    <submittedName>
        <fullName evidence="1">Uncharacterized protein</fullName>
    </submittedName>
</protein>
<proteinExistence type="predicted"/>
<gene>
    <name evidence="1" type="ORF">SAMN05421739_10247</name>
</gene>
<evidence type="ECO:0000313" key="1">
    <source>
        <dbReference type="EMBL" id="SFG29134.1"/>
    </source>
</evidence>
<evidence type="ECO:0000313" key="2">
    <source>
        <dbReference type="Proteomes" id="UP000198724"/>
    </source>
</evidence>
<keyword evidence="2" id="KW-1185">Reference proteome</keyword>
<accession>A0A1I2QL90</accession>
<organism evidence="1 2">
    <name type="scientific">Pontibacter chinhatensis</name>
    <dbReference type="NCBI Taxonomy" id="1436961"/>
    <lineage>
        <taxon>Bacteria</taxon>
        <taxon>Pseudomonadati</taxon>
        <taxon>Bacteroidota</taxon>
        <taxon>Cytophagia</taxon>
        <taxon>Cytophagales</taxon>
        <taxon>Hymenobacteraceae</taxon>
        <taxon>Pontibacter</taxon>
    </lineage>
</organism>
<dbReference type="AlphaFoldDB" id="A0A1I2QL90"/>